<keyword evidence="7" id="KW-1185">Reference proteome</keyword>
<dbReference type="STRING" id="1082479.SAMN05216241_101326"/>
<evidence type="ECO:0000313" key="6">
    <source>
        <dbReference type="EMBL" id="SDF51286.1"/>
    </source>
</evidence>
<dbReference type="PANTHER" id="PTHR30290:SF9">
    <property type="entry name" value="OLIGOPEPTIDE-BINDING PROTEIN APPA"/>
    <property type="match status" value="1"/>
</dbReference>
<keyword evidence="3" id="KW-0813">Transport</keyword>
<dbReference type="InterPro" id="IPR039424">
    <property type="entry name" value="SBP_5"/>
</dbReference>
<evidence type="ECO:0000256" key="3">
    <source>
        <dbReference type="ARBA" id="ARBA00022448"/>
    </source>
</evidence>
<dbReference type="AlphaFoldDB" id="A0A1G7LPI4"/>
<comment type="similarity">
    <text evidence="2">Belongs to the bacterial solute-binding protein 5 family.</text>
</comment>
<dbReference type="InterPro" id="IPR000914">
    <property type="entry name" value="SBP_5_dom"/>
</dbReference>
<evidence type="ECO:0000259" key="5">
    <source>
        <dbReference type="Pfam" id="PF00496"/>
    </source>
</evidence>
<feature type="domain" description="Solute-binding protein family 5" evidence="5">
    <location>
        <begin position="89"/>
        <end position="460"/>
    </location>
</feature>
<dbReference type="CDD" id="cd00995">
    <property type="entry name" value="PBP2_NikA_DppA_OppA_like"/>
    <property type="match status" value="1"/>
</dbReference>
<dbReference type="EMBL" id="FNCE01000001">
    <property type="protein sequence ID" value="SDF51286.1"/>
    <property type="molecule type" value="Genomic_DNA"/>
</dbReference>
<dbReference type="PROSITE" id="PS51318">
    <property type="entry name" value="TAT"/>
    <property type="match status" value="1"/>
</dbReference>
<gene>
    <name evidence="6" type="ORF">SAMN05216241_101326</name>
</gene>
<comment type="subcellular location">
    <subcellularLocation>
        <location evidence="1">Periplasm</location>
    </subcellularLocation>
</comment>
<dbReference type="SUPFAM" id="SSF53850">
    <property type="entry name" value="Periplasmic binding protein-like II"/>
    <property type="match status" value="1"/>
</dbReference>
<evidence type="ECO:0000256" key="2">
    <source>
        <dbReference type="ARBA" id="ARBA00005695"/>
    </source>
</evidence>
<organism evidence="6 7">
    <name type="scientific">Limimonas halophila</name>
    <dbReference type="NCBI Taxonomy" id="1082479"/>
    <lineage>
        <taxon>Bacteria</taxon>
        <taxon>Pseudomonadati</taxon>
        <taxon>Pseudomonadota</taxon>
        <taxon>Alphaproteobacteria</taxon>
        <taxon>Rhodospirillales</taxon>
        <taxon>Rhodovibrionaceae</taxon>
        <taxon>Limimonas</taxon>
    </lineage>
</organism>
<proteinExistence type="inferred from homology"/>
<dbReference type="Gene3D" id="3.10.105.10">
    <property type="entry name" value="Dipeptide-binding Protein, Domain 3"/>
    <property type="match status" value="1"/>
</dbReference>
<evidence type="ECO:0000313" key="7">
    <source>
        <dbReference type="Proteomes" id="UP000199415"/>
    </source>
</evidence>
<keyword evidence="4" id="KW-0732">Signal</keyword>
<dbReference type="InterPro" id="IPR006311">
    <property type="entry name" value="TAT_signal"/>
</dbReference>
<evidence type="ECO:0000256" key="1">
    <source>
        <dbReference type="ARBA" id="ARBA00004418"/>
    </source>
</evidence>
<protein>
    <submittedName>
        <fullName evidence="6">Peptide/nickel transport system substrate-binding protein</fullName>
    </submittedName>
</protein>
<dbReference type="Pfam" id="PF00496">
    <property type="entry name" value="SBP_bac_5"/>
    <property type="match status" value="1"/>
</dbReference>
<sequence length="572" mass="65658">MERLGRRRVLAGLTGSAAAGLLGPRIADAVTTYEPLRLRDDDVGEHLAEPLAPGSHVKVFLPNLPYIYTSHAINAGLLRPAPTAQGWEYDLATELTQVDERTYEATLREGVTFQDGSPFTADAVVENVEHFVKAPFTFTKLHKTLEGAEKLGTHRVRFHLSERYGQFVNDLLWLHFYTSAYLAKHGWNGKAVCPNLAEPGPYGLGPFILREGYLEGDRQTSIAKLEANPHYWREDEPRVEKVTIFTELTTREALTRVQETEGDLDIAPIPFHKKIQTMRTPHSKVVATKSTNNFAIHMNLHNGHEALQDREVRVALNRAIHQAHLLTFVYMNEGVTKPTTAAPYFPGVKDVVDDLRPYSEREDPYDPAVQEELRGILEGLTLKVFTQETFMWLWRGIAYQLSRVGVTLDVETTTSEKDIFNQLFTTNNDNNTKNWDLLIWGMDDWYYNHPWSVFLVYRTTSVWSTIFRDEVLDGHIQQLFKERVGTDAFDRVTEKIMRRVHEQGYMLFVPAPNQVMGVNKEVSYLPYPMATTPLWKVQVSKYHWSVRQGELPDERRAPIKIVRRDADYMREE</sequence>
<name>A0A1G7LPI4_9PROT</name>
<dbReference type="PANTHER" id="PTHR30290">
    <property type="entry name" value="PERIPLASMIC BINDING COMPONENT OF ABC TRANSPORTER"/>
    <property type="match status" value="1"/>
</dbReference>
<dbReference type="Gene3D" id="3.40.190.10">
    <property type="entry name" value="Periplasmic binding protein-like II"/>
    <property type="match status" value="1"/>
</dbReference>
<dbReference type="RefSeq" id="WP_176758466.1">
    <property type="nucleotide sequence ID" value="NZ_FNCE01000001.1"/>
</dbReference>
<dbReference type="GO" id="GO:1904680">
    <property type="term" value="F:peptide transmembrane transporter activity"/>
    <property type="evidence" value="ECO:0007669"/>
    <property type="project" value="TreeGrafter"/>
</dbReference>
<dbReference type="Proteomes" id="UP000199415">
    <property type="component" value="Unassembled WGS sequence"/>
</dbReference>
<reference evidence="6 7" key="1">
    <citation type="submission" date="2016-10" db="EMBL/GenBank/DDBJ databases">
        <authorList>
            <person name="de Groot N.N."/>
        </authorList>
    </citation>
    <scope>NUCLEOTIDE SEQUENCE [LARGE SCALE GENOMIC DNA]</scope>
    <source>
        <strain evidence="6 7">DSM 25584</strain>
    </source>
</reference>
<evidence type="ECO:0000256" key="4">
    <source>
        <dbReference type="ARBA" id="ARBA00022729"/>
    </source>
</evidence>
<accession>A0A1G7LPI4</accession>
<dbReference type="GO" id="GO:0015833">
    <property type="term" value="P:peptide transport"/>
    <property type="evidence" value="ECO:0007669"/>
    <property type="project" value="TreeGrafter"/>
</dbReference>